<dbReference type="CTD" id="191354"/>
<accession>D3YT35</accession>
<gene>
    <name evidence="1" type="ORF">CELE_ZK593.2</name>
    <name evidence="1 3" type="ORF">ZK593.2</name>
</gene>
<evidence type="ECO:0000313" key="2">
    <source>
        <dbReference type="Proteomes" id="UP000001940"/>
    </source>
</evidence>
<dbReference type="PeptideAtlas" id="D3YT35"/>
<dbReference type="WormBase" id="ZK593.2b">
    <property type="protein sequence ID" value="CE44566"/>
    <property type="gene ID" value="WBGene00014002"/>
</dbReference>
<dbReference type="AGR" id="WB:WBGene00014002"/>
<dbReference type="HOGENOM" id="CLU_1723977_0_0_1"/>
<name>D3YT35_CAEEL</name>
<dbReference type="Proteomes" id="UP000001940">
    <property type="component" value="Chromosome IV"/>
</dbReference>
<keyword evidence="4" id="KW-1267">Proteomics identification</keyword>
<evidence type="ECO:0007829" key="4">
    <source>
        <dbReference type="PeptideAtlas" id="D3YT35"/>
    </source>
</evidence>
<dbReference type="GeneID" id="191354"/>
<evidence type="ECO:0000313" key="1">
    <source>
        <dbReference type="EMBL" id="CBK19519.1"/>
    </source>
</evidence>
<evidence type="ECO:0000313" key="3">
    <source>
        <dbReference type="WormBase" id="ZK593.2b"/>
    </source>
</evidence>
<keyword evidence="2" id="KW-1185">Reference proteome</keyword>
<dbReference type="EMBL" id="BX284604">
    <property type="protein sequence ID" value="CBK19519.1"/>
    <property type="molecule type" value="Genomic_DNA"/>
</dbReference>
<dbReference type="ExpressionAtlas" id="D3YT35">
    <property type="expression patterns" value="baseline and differential"/>
</dbReference>
<proteinExistence type="evidence at protein level"/>
<dbReference type="AlphaFoldDB" id="D3YT35"/>
<dbReference type="Bgee" id="WBGene00014002">
    <property type="expression patterns" value="Expressed in larva and 2 other cell types or tissues"/>
</dbReference>
<protein>
    <submittedName>
        <fullName evidence="1">Transposase</fullName>
    </submittedName>
</protein>
<dbReference type="OrthoDB" id="5818853at2759"/>
<sequence>MYTAARLTDEYKHILDGKIKLAESHIFTDDVTVDDCGKGGNFDYLSDKLDSLIPTLSEINVSVKFAYPVPFTNNTIEFSIDEILTLHDGNVQQGEKAFFARTDEKDDKYRIYDIRAVPCYSSQ</sequence>
<reference evidence="1 2" key="1">
    <citation type="journal article" date="1998" name="Science">
        <title>Genome sequence of the nematode C. elegans: a platform for investigating biology.</title>
        <authorList>
            <consortium name="The C. elegans sequencing consortium"/>
            <person name="Sulson J.E."/>
            <person name="Waterston R."/>
        </authorList>
    </citation>
    <scope>NUCLEOTIDE SEQUENCE [LARGE SCALE GENOMIC DNA]</scope>
    <source>
        <strain evidence="1 2">Bristol N2</strain>
    </source>
</reference>
<dbReference type="RefSeq" id="NP_001255519.1">
    <property type="nucleotide sequence ID" value="NM_001268590.1"/>
</dbReference>
<organism evidence="1 2">
    <name type="scientific">Caenorhabditis elegans</name>
    <dbReference type="NCBI Taxonomy" id="6239"/>
    <lineage>
        <taxon>Eukaryota</taxon>
        <taxon>Metazoa</taxon>
        <taxon>Ecdysozoa</taxon>
        <taxon>Nematoda</taxon>
        <taxon>Chromadorea</taxon>
        <taxon>Rhabditida</taxon>
        <taxon>Rhabditina</taxon>
        <taxon>Rhabditomorpha</taxon>
        <taxon>Rhabditoidea</taxon>
        <taxon>Rhabditidae</taxon>
        <taxon>Peloderinae</taxon>
        <taxon>Caenorhabditis</taxon>
    </lineage>
</organism>